<accession>A0A921EM21</accession>
<protein>
    <submittedName>
        <fullName evidence="1">Uncharacterized protein</fullName>
    </submittedName>
</protein>
<dbReference type="EMBL" id="DYZF01000037">
    <property type="protein sequence ID" value="HJE50654.1"/>
    <property type="molecule type" value="Genomic_DNA"/>
</dbReference>
<name>A0A921EM21_9ACTN</name>
<dbReference type="Proteomes" id="UP000712713">
    <property type="component" value="Unassembled WGS sequence"/>
</dbReference>
<organism evidence="1 2">
    <name type="scientific">Tessaracoccus flavescens</name>
    <dbReference type="NCBI Taxonomy" id="399497"/>
    <lineage>
        <taxon>Bacteria</taxon>
        <taxon>Bacillati</taxon>
        <taxon>Actinomycetota</taxon>
        <taxon>Actinomycetes</taxon>
        <taxon>Propionibacteriales</taxon>
        <taxon>Propionibacteriaceae</taxon>
        <taxon>Tessaracoccus</taxon>
    </lineage>
</organism>
<dbReference type="AlphaFoldDB" id="A0A921EM21"/>
<comment type="caution">
    <text evidence="1">The sequence shown here is derived from an EMBL/GenBank/DDBJ whole genome shotgun (WGS) entry which is preliminary data.</text>
</comment>
<reference evidence="1" key="2">
    <citation type="submission" date="2021-09" db="EMBL/GenBank/DDBJ databases">
        <authorList>
            <person name="Gilroy R."/>
        </authorList>
    </citation>
    <scope>NUCLEOTIDE SEQUENCE</scope>
    <source>
        <strain evidence="1">ChiGjej3B3-7470</strain>
    </source>
</reference>
<evidence type="ECO:0000313" key="2">
    <source>
        <dbReference type="Proteomes" id="UP000712713"/>
    </source>
</evidence>
<reference evidence="1" key="1">
    <citation type="journal article" date="2021" name="PeerJ">
        <title>Extensive microbial diversity within the chicken gut microbiome revealed by metagenomics and culture.</title>
        <authorList>
            <person name="Gilroy R."/>
            <person name="Ravi A."/>
            <person name="Getino M."/>
            <person name="Pursley I."/>
            <person name="Horton D.L."/>
            <person name="Alikhan N.F."/>
            <person name="Baker D."/>
            <person name="Gharbi K."/>
            <person name="Hall N."/>
            <person name="Watson M."/>
            <person name="Adriaenssens E.M."/>
            <person name="Foster-Nyarko E."/>
            <person name="Jarju S."/>
            <person name="Secka A."/>
            <person name="Antonio M."/>
            <person name="Oren A."/>
            <person name="Chaudhuri R.R."/>
            <person name="La Ragione R."/>
            <person name="Hildebrand F."/>
            <person name="Pallen M.J."/>
        </authorList>
    </citation>
    <scope>NUCLEOTIDE SEQUENCE</scope>
    <source>
        <strain evidence="1">ChiGjej3B3-7470</strain>
    </source>
</reference>
<gene>
    <name evidence="1" type="ORF">K8V15_01515</name>
</gene>
<evidence type="ECO:0000313" key="1">
    <source>
        <dbReference type="EMBL" id="HJE50654.1"/>
    </source>
</evidence>
<sequence length="153" mass="16246">MQGAISEALLEKELHGLLEMKTKEPHHGVIVPLGDGTWAMTQKGDDALPDTIEVVDDKGAVTSTVECADLHGETVVNNTLAFGCSDSIVIIRDGKPTVVANPDASGERVGAMVADKKGEIFVGDWAADFQVTAPWVKGRSAALTWPATPARRR</sequence>
<proteinExistence type="predicted"/>